<dbReference type="Gene3D" id="3.40.50.10090">
    <property type="match status" value="1"/>
</dbReference>
<organism evidence="1">
    <name type="scientific">marine metagenome</name>
    <dbReference type="NCBI Taxonomy" id="408172"/>
    <lineage>
        <taxon>unclassified sequences</taxon>
        <taxon>metagenomes</taxon>
        <taxon>ecological metagenomes</taxon>
    </lineage>
</organism>
<gene>
    <name evidence="1" type="ORF">METZ01_LOCUS488836</name>
</gene>
<proteinExistence type="predicted"/>
<dbReference type="GO" id="GO:0033014">
    <property type="term" value="P:tetrapyrrole biosynthetic process"/>
    <property type="evidence" value="ECO:0007669"/>
    <property type="project" value="InterPro"/>
</dbReference>
<evidence type="ECO:0000313" key="1">
    <source>
        <dbReference type="EMBL" id="SVE35982.1"/>
    </source>
</evidence>
<dbReference type="GO" id="GO:0004852">
    <property type="term" value="F:uroporphyrinogen-III synthase activity"/>
    <property type="evidence" value="ECO:0007669"/>
    <property type="project" value="InterPro"/>
</dbReference>
<protein>
    <submittedName>
        <fullName evidence="1">Uncharacterized protein</fullName>
    </submittedName>
</protein>
<reference evidence="1" key="1">
    <citation type="submission" date="2018-05" db="EMBL/GenBank/DDBJ databases">
        <authorList>
            <person name="Lanie J.A."/>
            <person name="Ng W.-L."/>
            <person name="Kazmierczak K.M."/>
            <person name="Andrzejewski T.M."/>
            <person name="Davidsen T.M."/>
            <person name="Wayne K.J."/>
            <person name="Tettelin H."/>
            <person name="Glass J.I."/>
            <person name="Rusch D."/>
            <person name="Podicherti R."/>
            <person name="Tsui H.-C.T."/>
            <person name="Winkler M.E."/>
        </authorList>
    </citation>
    <scope>NUCLEOTIDE SEQUENCE</scope>
</reference>
<dbReference type="AlphaFoldDB" id="A0A383CUU3"/>
<feature type="non-terminal residue" evidence="1">
    <location>
        <position position="63"/>
    </location>
</feature>
<dbReference type="InterPro" id="IPR036108">
    <property type="entry name" value="4pyrrol_syn_uPrphyn_synt_sf"/>
</dbReference>
<accession>A0A383CUU3</accession>
<name>A0A383CUU3_9ZZZZ</name>
<dbReference type="SUPFAM" id="SSF69618">
    <property type="entry name" value="HemD-like"/>
    <property type="match status" value="1"/>
</dbReference>
<sequence length="63" mass="7206">MESTKYSKRELAGKKIVLTRASHQMKEFSEELKKYGAISIEIPTIEIVPPLDHGERLRNAISH</sequence>
<dbReference type="EMBL" id="UINC01211892">
    <property type="protein sequence ID" value="SVE35982.1"/>
    <property type="molecule type" value="Genomic_DNA"/>
</dbReference>